<dbReference type="EMBL" id="JACVVK020000026">
    <property type="protein sequence ID" value="KAK7502311.1"/>
    <property type="molecule type" value="Genomic_DNA"/>
</dbReference>
<sequence>MIVIQSTRLIFLSFSFRETNVDLRQKSETKTKQTQGGYEPKPPATPRGTTHAKRREKSRPPEFLIAFFTICSPTNGQLGLQSKASHTVICCILPPPTSLMKQSVSEQARQENVRRDVKSSAE</sequence>
<gene>
    <name evidence="2" type="ORF">BaRGS_00006264</name>
</gene>
<name>A0ABD0LT04_9CAEN</name>
<accession>A0ABD0LT04</accession>
<evidence type="ECO:0000313" key="3">
    <source>
        <dbReference type="Proteomes" id="UP001519460"/>
    </source>
</evidence>
<feature type="region of interest" description="Disordered" evidence="1">
    <location>
        <begin position="22"/>
        <end position="59"/>
    </location>
</feature>
<evidence type="ECO:0000256" key="1">
    <source>
        <dbReference type="SAM" id="MobiDB-lite"/>
    </source>
</evidence>
<reference evidence="2 3" key="1">
    <citation type="journal article" date="2023" name="Sci. Data">
        <title>Genome assembly of the Korean intertidal mud-creeper Batillaria attramentaria.</title>
        <authorList>
            <person name="Patra A.K."/>
            <person name="Ho P.T."/>
            <person name="Jun S."/>
            <person name="Lee S.J."/>
            <person name="Kim Y."/>
            <person name="Won Y.J."/>
        </authorList>
    </citation>
    <scope>NUCLEOTIDE SEQUENCE [LARGE SCALE GENOMIC DNA]</scope>
    <source>
        <strain evidence="2">Wonlab-2016</strain>
    </source>
</reference>
<protein>
    <submittedName>
        <fullName evidence="2">Uncharacterized protein</fullName>
    </submittedName>
</protein>
<proteinExistence type="predicted"/>
<feature type="compositionally biased region" description="Basic and acidic residues" evidence="1">
    <location>
        <begin position="22"/>
        <end position="31"/>
    </location>
</feature>
<dbReference type="Proteomes" id="UP001519460">
    <property type="component" value="Unassembled WGS sequence"/>
</dbReference>
<feature type="region of interest" description="Disordered" evidence="1">
    <location>
        <begin position="101"/>
        <end position="122"/>
    </location>
</feature>
<dbReference type="AlphaFoldDB" id="A0ABD0LT04"/>
<keyword evidence="3" id="KW-1185">Reference proteome</keyword>
<evidence type="ECO:0000313" key="2">
    <source>
        <dbReference type="EMBL" id="KAK7502311.1"/>
    </source>
</evidence>
<comment type="caution">
    <text evidence="2">The sequence shown here is derived from an EMBL/GenBank/DDBJ whole genome shotgun (WGS) entry which is preliminary data.</text>
</comment>
<organism evidence="2 3">
    <name type="scientific">Batillaria attramentaria</name>
    <dbReference type="NCBI Taxonomy" id="370345"/>
    <lineage>
        <taxon>Eukaryota</taxon>
        <taxon>Metazoa</taxon>
        <taxon>Spiralia</taxon>
        <taxon>Lophotrochozoa</taxon>
        <taxon>Mollusca</taxon>
        <taxon>Gastropoda</taxon>
        <taxon>Caenogastropoda</taxon>
        <taxon>Sorbeoconcha</taxon>
        <taxon>Cerithioidea</taxon>
        <taxon>Batillariidae</taxon>
        <taxon>Batillaria</taxon>
    </lineage>
</organism>
<feature type="compositionally biased region" description="Basic and acidic residues" evidence="1">
    <location>
        <begin position="108"/>
        <end position="122"/>
    </location>
</feature>